<reference evidence="16 17" key="1">
    <citation type="submission" date="2019-11" db="EMBL/GenBank/DDBJ databases">
        <title>Nocardia sp. nov. CT2-14 isolated from soil.</title>
        <authorList>
            <person name="Kanchanasin P."/>
            <person name="Tanasupawat S."/>
            <person name="Yuki M."/>
            <person name="Kudo T."/>
        </authorList>
    </citation>
    <scope>NUCLEOTIDE SEQUENCE [LARGE SCALE GENOMIC DNA]</scope>
    <source>
        <strain evidence="16 17">CT2-14</strain>
    </source>
</reference>
<evidence type="ECO:0000256" key="1">
    <source>
        <dbReference type="ARBA" id="ARBA00003001"/>
    </source>
</evidence>
<comment type="caution">
    <text evidence="16">The sequence shown here is derived from an EMBL/GenBank/DDBJ whole genome shotgun (WGS) entry which is preliminary data.</text>
</comment>
<feature type="domain" description="Arabinosyltransferas concanavalin like" evidence="15">
    <location>
        <begin position="6"/>
        <end position="74"/>
    </location>
</feature>
<evidence type="ECO:0000256" key="5">
    <source>
        <dbReference type="ARBA" id="ARBA00022676"/>
    </source>
</evidence>
<proteinExistence type="inferred from homology"/>
<feature type="domain" description="Arabinosyltransferase C-terminal" evidence="14">
    <location>
        <begin position="577"/>
        <end position="952"/>
    </location>
</feature>
<feature type="transmembrane region" description="Helical" evidence="12">
    <location>
        <begin position="449"/>
        <end position="468"/>
    </location>
</feature>
<dbReference type="Pfam" id="PF17689">
    <property type="entry name" value="Arabino_trans_N"/>
    <property type="match status" value="1"/>
</dbReference>
<dbReference type="GO" id="GO:0005886">
    <property type="term" value="C:plasma membrane"/>
    <property type="evidence" value="ECO:0007669"/>
    <property type="project" value="UniProtKB-SubCell"/>
</dbReference>
<dbReference type="Gene3D" id="2.60.120.610">
    <property type="entry name" value="arabinofuranosyltransferase like domain"/>
    <property type="match status" value="1"/>
</dbReference>
<dbReference type="InterPro" id="IPR007680">
    <property type="entry name" value="Arabino_trans_central"/>
</dbReference>
<feature type="region of interest" description="Disordered" evidence="11">
    <location>
        <begin position="642"/>
        <end position="678"/>
    </location>
</feature>
<evidence type="ECO:0000259" key="14">
    <source>
        <dbReference type="Pfam" id="PF14896"/>
    </source>
</evidence>
<sequence length="961" mass="102838">MTPNLAQHGGCGALVVHSAADATTAELTGLERQDGTPLRTTLTQDVRPQIVGVYTDLDRTRLRGATLHAEVDSRFSSSPSALKSAATAGAVLCTLVALVCLYLIDATDGRRRRRFLPARWWRFTRTDAVVLVTLGAWHVIGANTSDDGYILTMARVSRYAGYTANYYRWYGVAEAPFGWPYELLAQMTRLTDAGLWMRMPALSAGVLSWWVISREVLPRLGSRVRIGAAPRWTAALVFLALWLPYNNGLRPEPLIALGAVLTWCSIERAIATRRLLPAAVAVLIAAFSLAAGPSGLICLAALFAGSRRVLHILIAQVRAESGGLLGYLARITPVLAAGTLVLTVVFADQTLASVAEATRVRKLVGPNLSWPDEPTRWISLLSLTPDGSLSRRFGVLAMLLCLGVCVAVALRTGGRIPDTARGPVARVLGIAVMSLLLMAFTPTKWTHHFGVYAGLAGALAAVTAVAVGGDAVRRRYLRSLFAAAVLFLVAFCFTGSNGWWYVSGYGVRWPDRAPLIGSTTVASLIFGPGALCLLVAAWQYYREPYLSSGNDKSSNVFDRIALRPLTVAAALLVAFEVATMASAAWTQYPAYSVALSNLRALQGKPCAMADDVLVETEPEDSLLQPYTGAAADGLAADNSGFTANGVGDLAPEGGGPGGGGRKQPTTPPGGAPVDKPQAEAGINGSTVALPYGLDPKRTPVLGSYTTAQPQPAHLTTQWYRMDLAAAQQDSSYRVLVLTVAGRIAGEEQGHRIDGARLRLEFAHRTDDGAIQPLSTLEAPTVGGAPGWRNLPIPLDRIPAQTTAIRLVASTDDPTGKQWLALTPPRLPHLATLDTVVGHDAPVLTDFHVGLAFPCQRPLGHRDGVAQLPTWRILPDKLNAQVSESWQGDSGGGPLGWSTLLLRSRTIPAYLDHDWTRDWGELQKLTPYVETPTAPVTVRVESRWGWVDDTPIKAAPDPAQSH</sequence>
<evidence type="ECO:0000256" key="6">
    <source>
        <dbReference type="ARBA" id="ARBA00022679"/>
    </source>
</evidence>
<dbReference type="Gene3D" id="2.60.120.940">
    <property type="entry name" value="EmbC, C-terminal domain, subdomain 2"/>
    <property type="match status" value="1"/>
</dbReference>
<feature type="transmembrane region" description="Helical" evidence="12">
    <location>
        <begin position="521"/>
        <end position="541"/>
    </location>
</feature>
<comment type="function">
    <text evidence="1">Arabinosyl transferase responsible for the polymerization of arabinose into the arabinan of arabinogalactan.</text>
</comment>
<evidence type="ECO:0000313" key="17">
    <source>
        <dbReference type="Proteomes" id="UP000432464"/>
    </source>
</evidence>
<name>A0A6I3KWN2_9NOCA</name>
<evidence type="ECO:0000256" key="12">
    <source>
        <dbReference type="SAM" id="Phobius"/>
    </source>
</evidence>
<dbReference type="InterPro" id="IPR027451">
    <property type="entry name" value="EmbABC_dom1"/>
</dbReference>
<keyword evidence="4" id="KW-1003">Cell membrane</keyword>
<evidence type="ECO:0000256" key="4">
    <source>
        <dbReference type="ARBA" id="ARBA00022475"/>
    </source>
</evidence>
<feature type="transmembrane region" description="Helical" evidence="12">
    <location>
        <begin position="195"/>
        <end position="212"/>
    </location>
</feature>
<gene>
    <name evidence="16" type="ORF">GLP40_06730</name>
</gene>
<feature type="domain" description="Arabinofuranosyltransferase central" evidence="13">
    <location>
        <begin position="78"/>
        <end position="541"/>
    </location>
</feature>
<comment type="similarity">
    <text evidence="3">Belongs to the emb family.</text>
</comment>
<dbReference type="Pfam" id="PF04602">
    <property type="entry name" value="Arabinose_trans"/>
    <property type="match status" value="1"/>
</dbReference>
<feature type="transmembrane region" description="Helical" evidence="12">
    <location>
        <begin position="562"/>
        <end position="585"/>
    </location>
</feature>
<keyword evidence="17" id="KW-1185">Reference proteome</keyword>
<feature type="transmembrane region" description="Helical" evidence="12">
    <location>
        <begin position="277"/>
        <end position="303"/>
    </location>
</feature>
<keyword evidence="6 16" id="KW-0808">Transferase</keyword>
<evidence type="ECO:0000256" key="10">
    <source>
        <dbReference type="ARBA" id="ARBA00023316"/>
    </source>
</evidence>
<keyword evidence="5" id="KW-0328">Glycosyltransferase</keyword>
<dbReference type="Proteomes" id="UP000432464">
    <property type="component" value="Unassembled WGS sequence"/>
</dbReference>
<keyword evidence="7 12" id="KW-0812">Transmembrane</keyword>
<keyword evidence="8 12" id="KW-1133">Transmembrane helix</keyword>
<organism evidence="16 17">
    <name type="scientific">Nocardia aurantiaca</name>
    <dbReference type="NCBI Taxonomy" id="2675850"/>
    <lineage>
        <taxon>Bacteria</taxon>
        <taxon>Bacillati</taxon>
        <taxon>Actinomycetota</taxon>
        <taxon>Actinomycetes</taxon>
        <taxon>Mycobacteriales</taxon>
        <taxon>Nocardiaceae</taxon>
        <taxon>Nocardia</taxon>
    </lineage>
</organism>
<dbReference type="InterPro" id="IPR032731">
    <property type="entry name" value="Arabino_trans_C"/>
</dbReference>
<comment type="subcellular location">
    <subcellularLocation>
        <location evidence="2">Cell membrane</location>
        <topology evidence="2">Multi-pass membrane protein</topology>
    </subcellularLocation>
</comment>
<keyword evidence="9 12" id="KW-0472">Membrane</keyword>
<dbReference type="InterPro" id="IPR042486">
    <property type="entry name" value="Arabino_trans_C_2"/>
</dbReference>
<protein>
    <submittedName>
        <fullName evidence="16">Arabinosyltransferase</fullName>
    </submittedName>
</protein>
<dbReference type="GO" id="GO:0071555">
    <property type="term" value="P:cell wall organization"/>
    <property type="evidence" value="ECO:0007669"/>
    <property type="project" value="UniProtKB-KW"/>
</dbReference>
<evidence type="ECO:0000259" key="15">
    <source>
        <dbReference type="Pfam" id="PF17689"/>
    </source>
</evidence>
<dbReference type="AlphaFoldDB" id="A0A6I3KWN2"/>
<evidence type="ECO:0000256" key="9">
    <source>
        <dbReference type="ARBA" id="ARBA00023136"/>
    </source>
</evidence>
<feature type="transmembrane region" description="Helical" evidence="12">
    <location>
        <begin position="424"/>
        <end position="443"/>
    </location>
</feature>
<dbReference type="InterPro" id="IPR040920">
    <property type="entry name" value="Arabino_trans_N"/>
</dbReference>
<feature type="transmembrane region" description="Helical" evidence="12">
    <location>
        <begin position="85"/>
        <end position="104"/>
    </location>
</feature>
<feature type="compositionally biased region" description="Gly residues" evidence="11">
    <location>
        <begin position="652"/>
        <end position="661"/>
    </location>
</feature>
<feature type="transmembrane region" description="Helical" evidence="12">
    <location>
        <begin position="393"/>
        <end position="412"/>
    </location>
</feature>
<dbReference type="Pfam" id="PF14896">
    <property type="entry name" value="Arabino_trans_C"/>
    <property type="match status" value="1"/>
</dbReference>
<dbReference type="Gene3D" id="3.40.190.160">
    <property type="match status" value="1"/>
</dbReference>
<evidence type="ECO:0000256" key="11">
    <source>
        <dbReference type="SAM" id="MobiDB-lite"/>
    </source>
</evidence>
<evidence type="ECO:0000256" key="7">
    <source>
        <dbReference type="ARBA" id="ARBA00022692"/>
    </source>
</evidence>
<evidence type="ECO:0000256" key="3">
    <source>
        <dbReference type="ARBA" id="ARBA00008195"/>
    </source>
</evidence>
<feature type="transmembrane region" description="Helical" evidence="12">
    <location>
        <begin position="224"/>
        <end position="242"/>
    </location>
</feature>
<keyword evidence="10" id="KW-0961">Cell wall biogenesis/degradation</keyword>
<dbReference type="GO" id="GO:0052636">
    <property type="term" value="F:arabinosyltransferase activity"/>
    <property type="evidence" value="ECO:0007669"/>
    <property type="project" value="InterPro"/>
</dbReference>
<evidence type="ECO:0000313" key="16">
    <source>
        <dbReference type="EMBL" id="MTE12474.1"/>
    </source>
</evidence>
<accession>A0A6I3KWN2</accession>
<evidence type="ECO:0000256" key="2">
    <source>
        <dbReference type="ARBA" id="ARBA00004651"/>
    </source>
</evidence>
<evidence type="ECO:0000259" key="13">
    <source>
        <dbReference type="Pfam" id="PF04602"/>
    </source>
</evidence>
<feature type="transmembrane region" description="Helical" evidence="12">
    <location>
        <begin position="254"/>
        <end position="271"/>
    </location>
</feature>
<feature type="transmembrane region" description="Helical" evidence="12">
    <location>
        <begin position="324"/>
        <end position="347"/>
    </location>
</feature>
<evidence type="ECO:0000256" key="8">
    <source>
        <dbReference type="ARBA" id="ARBA00022989"/>
    </source>
</evidence>
<dbReference type="EMBL" id="WMBB01000003">
    <property type="protein sequence ID" value="MTE12474.1"/>
    <property type="molecule type" value="Genomic_DNA"/>
</dbReference>
<dbReference type="GO" id="GO:0071766">
    <property type="term" value="P:Actinobacterium-type cell wall biogenesis"/>
    <property type="evidence" value="ECO:0007669"/>
    <property type="project" value="InterPro"/>
</dbReference>
<feature type="transmembrane region" description="Helical" evidence="12">
    <location>
        <begin position="480"/>
        <end position="501"/>
    </location>
</feature>